<evidence type="ECO:0000259" key="6">
    <source>
        <dbReference type="SMART" id="SM00382"/>
    </source>
</evidence>
<dbReference type="InterPro" id="IPR003593">
    <property type="entry name" value="AAA+_ATPase"/>
</dbReference>
<dbReference type="Pfam" id="PF17862">
    <property type="entry name" value="AAA_lid_3"/>
    <property type="match status" value="2"/>
</dbReference>
<dbReference type="FunFam" id="3.40.50.300:FF:000018">
    <property type="entry name" value="Cell division control 48"/>
    <property type="match status" value="1"/>
</dbReference>
<dbReference type="AlphaFoldDB" id="A0A7J6UHL3"/>
<dbReference type="PANTHER" id="PTHR23077">
    <property type="entry name" value="AAA-FAMILY ATPASE"/>
    <property type="match status" value="1"/>
</dbReference>
<name>A0A7J6UHL3_PEROL</name>
<dbReference type="PROSITE" id="PS00674">
    <property type="entry name" value="AAA"/>
    <property type="match status" value="1"/>
</dbReference>
<dbReference type="GO" id="GO:0003723">
    <property type="term" value="F:RNA binding"/>
    <property type="evidence" value="ECO:0007669"/>
    <property type="project" value="TreeGrafter"/>
</dbReference>
<dbReference type="InterPro" id="IPR041569">
    <property type="entry name" value="AAA_lid_3"/>
</dbReference>
<dbReference type="GO" id="GO:1990275">
    <property type="term" value="F:preribosome binding"/>
    <property type="evidence" value="ECO:0007669"/>
    <property type="project" value="TreeGrafter"/>
</dbReference>
<dbReference type="Proteomes" id="UP000553632">
    <property type="component" value="Unassembled WGS sequence"/>
</dbReference>
<sequence length="708" mass="76647">MVDRLLLSRIHATSRECDTRNVSEIVSKLREKWPEYRRLKVPVITRVVQGEFPLPSKQPAPEPSSSTAAGGGGTPSSSEEEGSTKGGPDTTAMNDALDNMYLRQQQQQKQPEEATTEDATPTTERKSMSAKKRKRARMQGAYMNDLLAGSEDLRAGAAAHLRLANVGGFEKVKADIEDLIIRPISHREVYQNLGVSPPVGVLLHGPPGSGKTMLATAIAGELGCAWFKVSAPEIVSGVSGESEATLRNLFSTAVSNAPCIVLIDEIDAICPRRETAAREMERRIVSQMQISMDGLWKTGVVVIGTTSRPDSVEPALRRSGRFDREIAMGMPDRAARAMILKTVTEGMSLGEDVDVVELGRRCPGYVGADLSALAVEAAMCAAKRSVDAIEEQKADGDAEMLPTNITMDDFMAALKKVQPSAKREGFSTVPDVTWNDVGSLSALKDELNDCICAPILHTEIHEKFGLTVPAGVLLFGPPGCGKTLLAKAVANASNANFISVKGPELINKYVGESERGIRQVFQRAATSSPCVIFFDEIDAIVPSRQNSDSNQSSERVVNQLLSELDGMNSRREVFVIAATNRPDIIDPAILRPGRLGRLLYVPLPDEAGRADILGTILKKLPVSSAVDVNELGARTVRFSGADLANLVREASMRAVKRIIQSGGETEDEEQLITVDDFNYVLKKLSPSVSEADERRYLDMKATLHTTIV</sequence>
<dbReference type="PANTHER" id="PTHR23077:SF171">
    <property type="entry name" value="NUCLEAR VALOSIN-CONTAINING PROTEIN-LIKE"/>
    <property type="match status" value="1"/>
</dbReference>
<dbReference type="SUPFAM" id="SSF52540">
    <property type="entry name" value="P-loop containing nucleoside triphosphate hydrolases"/>
    <property type="match status" value="2"/>
</dbReference>
<proteinExistence type="inferred from homology"/>
<dbReference type="GO" id="GO:0042254">
    <property type="term" value="P:ribosome biogenesis"/>
    <property type="evidence" value="ECO:0007669"/>
    <property type="project" value="TreeGrafter"/>
</dbReference>
<evidence type="ECO:0000256" key="2">
    <source>
        <dbReference type="ARBA" id="ARBA00022737"/>
    </source>
</evidence>
<dbReference type="CDD" id="cd19511">
    <property type="entry name" value="RecA-like_CDC48_r2-like"/>
    <property type="match status" value="1"/>
</dbReference>
<evidence type="ECO:0000256" key="1">
    <source>
        <dbReference type="ARBA" id="ARBA00006914"/>
    </source>
</evidence>
<dbReference type="GO" id="GO:0005524">
    <property type="term" value="F:ATP binding"/>
    <property type="evidence" value="ECO:0007669"/>
    <property type="project" value="UniProtKB-KW"/>
</dbReference>
<dbReference type="GO" id="GO:0005634">
    <property type="term" value="C:nucleus"/>
    <property type="evidence" value="ECO:0007669"/>
    <property type="project" value="TreeGrafter"/>
</dbReference>
<evidence type="ECO:0000256" key="5">
    <source>
        <dbReference type="SAM" id="MobiDB-lite"/>
    </source>
</evidence>
<comment type="similarity">
    <text evidence="1">Belongs to the AAA ATPase family.</text>
</comment>
<protein>
    <recommendedName>
        <fullName evidence="6">AAA+ ATPase domain-containing protein</fullName>
    </recommendedName>
</protein>
<feature type="domain" description="AAA+ ATPase" evidence="6">
    <location>
        <begin position="468"/>
        <end position="605"/>
    </location>
</feature>
<dbReference type="InterPro" id="IPR003960">
    <property type="entry name" value="ATPase_AAA_CS"/>
</dbReference>
<comment type="caution">
    <text evidence="7">The sequence shown here is derived from an EMBL/GenBank/DDBJ whole genome shotgun (WGS) entry which is preliminary data.</text>
</comment>
<organism evidence="7 8">
    <name type="scientific">Perkinsus olseni</name>
    <name type="common">Perkinsus atlanticus</name>
    <dbReference type="NCBI Taxonomy" id="32597"/>
    <lineage>
        <taxon>Eukaryota</taxon>
        <taxon>Sar</taxon>
        <taxon>Alveolata</taxon>
        <taxon>Perkinsozoa</taxon>
        <taxon>Perkinsea</taxon>
        <taxon>Perkinsida</taxon>
        <taxon>Perkinsidae</taxon>
        <taxon>Perkinsus</taxon>
    </lineage>
</organism>
<dbReference type="OMA" id="GLWSTHR"/>
<keyword evidence="4" id="KW-0067">ATP-binding</keyword>
<evidence type="ECO:0000313" key="7">
    <source>
        <dbReference type="EMBL" id="KAF4756508.1"/>
    </source>
</evidence>
<evidence type="ECO:0000256" key="3">
    <source>
        <dbReference type="ARBA" id="ARBA00022741"/>
    </source>
</evidence>
<dbReference type="FunFam" id="3.40.50.300:FF:000365">
    <property type="entry name" value="Ribosome biogenesis ATPase RIX7"/>
    <property type="match status" value="1"/>
</dbReference>
<dbReference type="InterPro" id="IPR027417">
    <property type="entry name" value="P-loop_NTPase"/>
</dbReference>
<gene>
    <name evidence="7" type="ORF">FOZ63_022103</name>
</gene>
<dbReference type="SMART" id="SM00382">
    <property type="entry name" value="AAA"/>
    <property type="match status" value="2"/>
</dbReference>
<dbReference type="GO" id="GO:0016887">
    <property type="term" value="F:ATP hydrolysis activity"/>
    <property type="evidence" value="ECO:0007669"/>
    <property type="project" value="InterPro"/>
</dbReference>
<dbReference type="Pfam" id="PF00004">
    <property type="entry name" value="AAA"/>
    <property type="match status" value="2"/>
</dbReference>
<dbReference type="EMBL" id="JABANO010003652">
    <property type="protein sequence ID" value="KAF4756508.1"/>
    <property type="molecule type" value="Genomic_DNA"/>
</dbReference>
<evidence type="ECO:0000313" key="8">
    <source>
        <dbReference type="Proteomes" id="UP000553632"/>
    </source>
</evidence>
<keyword evidence="8" id="KW-1185">Reference proteome</keyword>
<feature type="domain" description="AAA+ ATPase" evidence="6">
    <location>
        <begin position="197"/>
        <end position="332"/>
    </location>
</feature>
<dbReference type="Gene3D" id="1.10.8.60">
    <property type="match status" value="2"/>
</dbReference>
<accession>A0A7J6UHL3</accession>
<keyword evidence="3" id="KW-0547">Nucleotide-binding</keyword>
<evidence type="ECO:0000256" key="4">
    <source>
        <dbReference type="ARBA" id="ARBA00022840"/>
    </source>
</evidence>
<dbReference type="InterPro" id="IPR003959">
    <property type="entry name" value="ATPase_AAA_core"/>
</dbReference>
<dbReference type="InterPro" id="IPR050168">
    <property type="entry name" value="AAA_ATPase_domain"/>
</dbReference>
<reference evidence="7 8" key="1">
    <citation type="submission" date="2020-04" db="EMBL/GenBank/DDBJ databases">
        <title>Perkinsus olseni comparative genomics.</title>
        <authorList>
            <person name="Bogema D.R."/>
        </authorList>
    </citation>
    <scope>NUCLEOTIDE SEQUENCE [LARGE SCALE GENOMIC DNA]</scope>
    <source>
        <strain evidence="7 8">ATCC PRA-207</strain>
    </source>
</reference>
<dbReference type="Gene3D" id="3.40.50.300">
    <property type="entry name" value="P-loop containing nucleotide triphosphate hydrolases"/>
    <property type="match status" value="2"/>
</dbReference>
<keyword evidence="2" id="KW-0677">Repeat</keyword>
<feature type="region of interest" description="Disordered" evidence="5">
    <location>
        <begin position="52"/>
        <end position="135"/>
    </location>
</feature>